<dbReference type="PANTHER" id="PTHR30329">
    <property type="entry name" value="STATOR ELEMENT OF FLAGELLAR MOTOR COMPLEX"/>
    <property type="match status" value="1"/>
</dbReference>
<evidence type="ECO:0000256" key="4">
    <source>
        <dbReference type="ARBA" id="ARBA00022692"/>
    </source>
</evidence>
<dbReference type="Pfam" id="PF00691">
    <property type="entry name" value="OmpA"/>
    <property type="match status" value="1"/>
</dbReference>
<sequence>MPDYKDTDADNDGVSDNEEQVTVSARGSDVDLDGIDDAFDVNVTGGNDDNNDGVDDSLVRPDDSDNDGILNFRDRDSDGDGIEDGLENGDFNGDGINDRLQVDSDVETGRNGGGSMPALMIMLMMACAVLRRRSSAALVILALVSGVGHAETTEADVTKSDVTDAVIEENAGDTFKPRDCPITSSFAKAECWYAGAGIGGSWLNPGTDQTNWRVADGTDFAVRVFGGLLLSDHFFTELSYEHLGGAVLKHRLSGIVDDKKVTYQAFSWMAGYYFLPHYETWNGYVKLGAGYLDTNVGSYGQQDHYAQIHWGIGAMWNINENWFARVGMDGYDKDARSYGLRIGRYFGGSKRQPVIQPQAVTPSTLVPAPVVVAVPVVVPNDDLDNDGVVNDVDQCPDTAAGVDVNPSGCAVLARIDLNIQFDPNSSVIKPEFQKQLDVVIEQIGRYTGVHLIVEGHTDWIGSEAANQALSERRARAVAEYIVDSGEFTEQQVEYHGKGELEPIADNKTASGRYKNRRVVLVVEQR</sequence>
<evidence type="ECO:0000256" key="10">
    <source>
        <dbReference type="PROSITE-ProRule" id="PRU00473"/>
    </source>
</evidence>
<dbReference type="InterPro" id="IPR006690">
    <property type="entry name" value="OMPA-like_CS"/>
</dbReference>
<dbReference type="PRINTS" id="PR01021">
    <property type="entry name" value="OMPADOMAIN"/>
</dbReference>
<dbReference type="NCBIfam" id="TIGR03501">
    <property type="entry name" value="GlyGly_CTERM"/>
    <property type="match status" value="1"/>
</dbReference>
<dbReference type="Pfam" id="PF13505">
    <property type="entry name" value="OMP_b-brl"/>
    <property type="match status" value="1"/>
</dbReference>
<dbReference type="InterPro" id="IPR011250">
    <property type="entry name" value="OMP/PagP_B-barrel"/>
</dbReference>
<evidence type="ECO:0000313" key="14">
    <source>
        <dbReference type="Proteomes" id="UP000441399"/>
    </source>
</evidence>
<dbReference type="InterPro" id="IPR050330">
    <property type="entry name" value="Bact_OuterMem_StrucFunc"/>
</dbReference>
<dbReference type="SUPFAM" id="SSF103647">
    <property type="entry name" value="TSP type-3 repeat"/>
    <property type="match status" value="1"/>
</dbReference>
<evidence type="ECO:0000256" key="5">
    <source>
        <dbReference type="ARBA" id="ARBA00022729"/>
    </source>
</evidence>
<keyword evidence="6" id="KW-0406">Ion transport</keyword>
<evidence type="ECO:0000313" key="13">
    <source>
        <dbReference type="EMBL" id="CAA0123931.1"/>
    </source>
</evidence>
<feature type="compositionally biased region" description="Acidic residues" evidence="11">
    <location>
        <begin position="9"/>
        <end position="19"/>
    </location>
</feature>
<evidence type="ECO:0000259" key="12">
    <source>
        <dbReference type="PROSITE" id="PS51123"/>
    </source>
</evidence>
<dbReference type="PANTHER" id="PTHR30329:SF21">
    <property type="entry name" value="LIPOPROTEIN YIAD-RELATED"/>
    <property type="match status" value="1"/>
</dbReference>
<dbReference type="InterPro" id="IPR006664">
    <property type="entry name" value="OMP_bac"/>
</dbReference>
<keyword evidence="3" id="KW-1134">Transmembrane beta strand</keyword>
<dbReference type="GO" id="GO:0009279">
    <property type="term" value="C:cell outer membrane"/>
    <property type="evidence" value="ECO:0007669"/>
    <property type="project" value="UniProtKB-SubCell"/>
</dbReference>
<dbReference type="PROSITE" id="PS51123">
    <property type="entry name" value="OMPA_2"/>
    <property type="match status" value="1"/>
</dbReference>
<dbReference type="EMBL" id="CACSIO010000056">
    <property type="protein sequence ID" value="CAA0123931.1"/>
    <property type="molecule type" value="Genomic_DNA"/>
</dbReference>
<feature type="domain" description="OmpA-like" evidence="12">
    <location>
        <begin position="408"/>
        <end position="525"/>
    </location>
</feature>
<proteinExistence type="predicted"/>
<dbReference type="GO" id="GO:0015288">
    <property type="term" value="F:porin activity"/>
    <property type="evidence" value="ECO:0007669"/>
    <property type="project" value="UniProtKB-KW"/>
</dbReference>
<dbReference type="GO" id="GO:0046930">
    <property type="term" value="C:pore complex"/>
    <property type="evidence" value="ECO:0007669"/>
    <property type="project" value="UniProtKB-KW"/>
</dbReference>
<protein>
    <submittedName>
        <fullName evidence="13">Outer membrane porin F</fullName>
    </submittedName>
</protein>
<dbReference type="Gene3D" id="3.30.1330.60">
    <property type="entry name" value="OmpA-like domain"/>
    <property type="match status" value="1"/>
</dbReference>
<dbReference type="InterPro" id="IPR028974">
    <property type="entry name" value="TSP_type-3_rpt"/>
</dbReference>
<evidence type="ECO:0000256" key="11">
    <source>
        <dbReference type="SAM" id="MobiDB-lite"/>
    </source>
</evidence>
<accession>A0A5S9QYM0</accession>
<feature type="region of interest" description="Disordered" evidence="11">
    <location>
        <begin position="1"/>
        <end position="111"/>
    </location>
</feature>
<evidence type="ECO:0000256" key="7">
    <source>
        <dbReference type="ARBA" id="ARBA00023114"/>
    </source>
</evidence>
<dbReference type="InterPro" id="IPR006665">
    <property type="entry name" value="OmpA-like"/>
</dbReference>
<evidence type="ECO:0000256" key="3">
    <source>
        <dbReference type="ARBA" id="ARBA00022452"/>
    </source>
</evidence>
<feature type="compositionally biased region" description="Acidic residues" evidence="11">
    <location>
        <begin position="30"/>
        <end position="39"/>
    </location>
</feature>
<dbReference type="CDD" id="cd07185">
    <property type="entry name" value="OmpA_C-like"/>
    <property type="match status" value="1"/>
</dbReference>
<keyword evidence="5" id="KW-0732">Signal</keyword>
<dbReference type="InterPro" id="IPR020008">
    <property type="entry name" value="GlyGly_CTERM"/>
</dbReference>
<dbReference type="PROSITE" id="PS01068">
    <property type="entry name" value="OMPA_1"/>
    <property type="match status" value="1"/>
</dbReference>
<keyword evidence="7" id="KW-0626">Porin</keyword>
<dbReference type="SUPFAM" id="SSF103088">
    <property type="entry name" value="OmpA-like"/>
    <property type="match status" value="1"/>
</dbReference>
<organism evidence="13 14">
    <name type="scientific">BD1-7 clade bacterium</name>
    <dbReference type="NCBI Taxonomy" id="2029982"/>
    <lineage>
        <taxon>Bacteria</taxon>
        <taxon>Pseudomonadati</taxon>
        <taxon>Pseudomonadota</taxon>
        <taxon>Gammaproteobacteria</taxon>
        <taxon>Cellvibrionales</taxon>
        <taxon>Spongiibacteraceae</taxon>
        <taxon>BD1-7 clade</taxon>
    </lineage>
</organism>
<dbReference type="InterPro" id="IPR027385">
    <property type="entry name" value="Beta-barrel_OMP"/>
</dbReference>
<keyword evidence="4" id="KW-0812">Transmembrane</keyword>
<evidence type="ECO:0000256" key="2">
    <source>
        <dbReference type="ARBA" id="ARBA00022448"/>
    </source>
</evidence>
<evidence type="ECO:0000256" key="8">
    <source>
        <dbReference type="ARBA" id="ARBA00023136"/>
    </source>
</evidence>
<comment type="subcellular location">
    <subcellularLocation>
        <location evidence="1">Cell outer membrane</location>
        <topology evidence="1">Multi-pass membrane protein</topology>
    </subcellularLocation>
</comment>
<reference evidence="13 14" key="1">
    <citation type="submission" date="2019-11" db="EMBL/GenBank/DDBJ databases">
        <authorList>
            <person name="Holert J."/>
        </authorList>
    </citation>
    <scope>NUCLEOTIDE SEQUENCE [LARGE SCALE GENOMIC DNA]</scope>
    <source>
        <strain evidence="13">SB11_3</strain>
    </source>
</reference>
<keyword evidence="14" id="KW-1185">Reference proteome</keyword>
<dbReference type="Proteomes" id="UP000441399">
    <property type="component" value="Unassembled WGS sequence"/>
</dbReference>
<evidence type="ECO:0000256" key="9">
    <source>
        <dbReference type="ARBA" id="ARBA00023237"/>
    </source>
</evidence>
<evidence type="ECO:0000256" key="6">
    <source>
        <dbReference type="ARBA" id="ARBA00023065"/>
    </source>
</evidence>
<dbReference type="Gene3D" id="2.40.160.20">
    <property type="match status" value="1"/>
</dbReference>
<keyword evidence="8 10" id="KW-0472">Membrane</keyword>
<name>A0A5S9QYM0_9GAMM</name>
<gene>
    <name evidence="13" type="primary">oprF_2</name>
    <name evidence="13" type="ORF">OPDIPICF_02915</name>
</gene>
<dbReference type="GO" id="GO:0005509">
    <property type="term" value="F:calcium ion binding"/>
    <property type="evidence" value="ECO:0007669"/>
    <property type="project" value="InterPro"/>
</dbReference>
<dbReference type="InterPro" id="IPR036737">
    <property type="entry name" value="OmpA-like_sf"/>
</dbReference>
<dbReference type="OrthoDB" id="9805832at2"/>
<keyword evidence="9" id="KW-0998">Cell outer membrane</keyword>
<dbReference type="SUPFAM" id="SSF56925">
    <property type="entry name" value="OMPA-like"/>
    <property type="match status" value="1"/>
</dbReference>
<dbReference type="GO" id="GO:0006811">
    <property type="term" value="P:monoatomic ion transport"/>
    <property type="evidence" value="ECO:0007669"/>
    <property type="project" value="UniProtKB-KW"/>
</dbReference>
<evidence type="ECO:0000256" key="1">
    <source>
        <dbReference type="ARBA" id="ARBA00004571"/>
    </source>
</evidence>
<dbReference type="AlphaFoldDB" id="A0A5S9QYM0"/>
<keyword evidence="2" id="KW-0813">Transport</keyword>